<name>A0AA88I8S4_ARTSF</name>
<dbReference type="Gene3D" id="2.60.40.60">
    <property type="entry name" value="Cadherins"/>
    <property type="match status" value="1"/>
</dbReference>
<reference evidence="1" key="1">
    <citation type="submission" date="2023-07" db="EMBL/GenBank/DDBJ databases">
        <title>Chromosome-level genome assembly of Artemia franciscana.</title>
        <authorList>
            <person name="Jo E."/>
        </authorList>
    </citation>
    <scope>NUCLEOTIDE SEQUENCE</scope>
    <source>
        <tissue evidence="1">Whole body</tissue>
    </source>
</reference>
<dbReference type="EMBL" id="JAVRJZ010000010">
    <property type="protein sequence ID" value="KAK2717332.1"/>
    <property type="molecule type" value="Genomic_DNA"/>
</dbReference>
<keyword evidence="2" id="KW-1185">Reference proteome</keyword>
<organism evidence="1 2">
    <name type="scientific">Artemia franciscana</name>
    <name type="common">Brine shrimp</name>
    <name type="synonym">Artemia sanfranciscana</name>
    <dbReference type="NCBI Taxonomy" id="6661"/>
    <lineage>
        <taxon>Eukaryota</taxon>
        <taxon>Metazoa</taxon>
        <taxon>Ecdysozoa</taxon>
        <taxon>Arthropoda</taxon>
        <taxon>Crustacea</taxon>
        <taxon>Branchiopoda</taxon>
        <taxon>Anostraca</taxon>
        <taxon>Artemiidae</taxon>
        <taxon>Artemia</taxon>
    </lineage>
</organism>
<feature type="non-terminal residue" evidence="1">
    <location>
        <position position="122"/>
    </location>
</feature>
<protein>
    <submittedName>
        <fullName evidence="1">Uncharacterized protein</fullName>
    </submittedName>
</protein>
<evidence type="ECO:0000313" key="1">
    <source>
        <dbReference type="EMBL" id="KAK2717332.1"/>
    </source>
</evidence>
<proteinExistence type="predicted"/>
<sequence>VTMTPNPFEVNRSYKILASGNFKSTRWKVFFLVLCLCVTNVYSLNLPPRFVLPEGQNEIVLRLREGLETPPGTVVYRLVGKDPEGDSLTFGLQGKLAQDLFQIRRISDSEGDLILNRELDRE</sequence>
<dbReference type="CDD" id="cd11304">
    <property type="entry name" value="Cadherin_repeat"/>
    <property type="match status" value="1"/>
</dbReference>
<gene>
    <name evidence="1" type="ORF">QYM36_006201</name>
</gene>
<comment type="caution">
    <text evidence="1">The sequence shown here is derived from an EMBL/GenBank/DDBJ whole genome shotgun (WGS) entry which is preliminary data.</text>
</comment>
<dbReference type="AlphaFoldDB" id="A0AA88I8S4"/>
<feature type="non-terminal residue" evidence="1">
    <location>
        <position position="1"/>
    </location>
</feature>
<dbReference type="Proteomes" id="UP001187531">
    <property type="component" value="Unassembled WGS sequence"/>
</dbReference>
<accession>A0AA88I8S4</accession>
<evidence type="ECO:0000313" key="2">
    <source>
        <dbReference type="Proteomes" id="UP001187531"/>
    </source>
</evidence>